<proteinExistence type="inferred from homology"/>
<feature type="domain" description="Sodium/calcium exchanger membrane region" evidence="9">
    <location>
        <begin position="233"/>
        <end position="369"/>
    </location>
</feature>
<gene>
    <name evidence="10" type="ORF">B0J13DRAFT_639764</name>
</gene>
<dbReference type="OrthoDB" id="1699231at2759"/>
<dbReference type="InterPro" id="IPR004837">
    <property type="entry name" value="NaCa_Exmemb"/>
</dbReference>
<dbReference type="GO" id="GO:0000329">
    <property type="term" value="C:fungal-type vacuole membrane"/>
    <property type="evidence" value="ECO:0007669"/>
    <property type="project" value="TreeGrafter"/>
</dbReference>
<dbReference type="AlphaFoldDB" id="A0A9P9EGE0"/>
<keyword evidence="3" id="KW-0813">Transport</keyword>
<dbReference type="Gene3D" id="1.20.1420.30">
    <property type="entry name" value="NCX, central ion-binding region"/>
    <property type="match status" value="1"/>
</dbReference>
<evidence type="ECO:0000256" key="8">
    <source>
        <dbReference type="SAM" id="Phobius"/>
    </source>
</evidence>
<dbReference type="GO" id="GO:0012505">
    <property type="term" value="C:endomembrane system"/>
    <property type="evidence" value="ECO:0007669"/>
    <property type="project" value="UniProtKB-SubCell"/>
</dbReference>
<keyword evidence="6" id="KW-0406">Ion transport</keyword>
<evidence type="ECO:0000256" key="7">
    <source>
        <dbReference type="ARBA" id="ARBA00023136"/>
    </source>
</evidence>
<evidence type="ECO:0000256" key="3">
    <source>
        <dbReference type="ARBA" id="ARBA00022448"/>
    </source>
</evidence>
<feature type="transmembrane region" description="Helical" evidence="8">
    <location>
        <begin position="44"/>
        <end position="61"/>
    </location>
</feature>
<comment type="similarity">
    <text evidence="2">Belongs to the Ca(2+):cation antiporter (CaCA) (TC 2.A.19) family.</text>
</comment>
<dbReference type="InterPro" id="IPR044880">
    <property type="entry name" value="NCX_ion-bd_dom_sf"/>
</dbReference>
<comment type="subcellular location">
    <subcellularLocation>
        <location evidence="1">Endomembrane system</location>
        <topology evidence="1">Multi-pass membrane protein</topology>
    </subcellularLocation>
</comment>
<protein>
    <submittedName>
        <fullName evidence="10">Ca2+ transporter</fullName>
    </submittedName>
</protein>
<dbReference type="PANTHER" id="PTHR31503:SF22">
    <property type="entry name" value="VACUOLAR CALCIUM ION TRANSPORTER"/>
    <property type="match status" value="1"/>
</dbReference>
<dbReference type="Proteomes" id="UP000717696">
    <property type="component" value="Unassembled WGS sequence"/>
</dbReference>
<dbReference type="GO" id="GO:0015369">
    <property type="term" value="F:calcium:proton antiporter activity"/>
    <property type="evidence" value="ECO:0007669"/>
    <property type="project" value="TreeGrafter"/>
</dbReference>
<dbReference type="GO" id="GO:0006874">
    <property type="term" value="P:intracellular calcium ion homeostasis"/>
    <property type="evidence" value="ECO:0007669"/>
    <property type="project" value="TreeGrafter"/>
</dbReference>
<evidence type="ECO:0000313" key="10">
    <source>
        <dbReference type="EMBL" id="KAH7137380.1"/>
    </source>
</evidence>
<dbReference type="PANTHER" id="PTHR31503">
    <property type="entry name" value="VACUOLAR CALCIUM ION TRANSPORTER"/>
    <property type="match status" value="1"/>
</dbReference>
<keyword evidence="7 8" id="KW-0472">Membrane</keyword>
<feature type="transmembrane region" description="Helical" evidence="8">
    <location>
        <begin position="305"/>
        <end position="322"/>
    </location>
</feature>
<dbReference type="InterPro" id="IPR004713">
    <property type="entry name" value="CaH_exchang"/>
</dbReference>
<comment type="caution">
    <text evidence="10">The sequence shown here is derived from an EMBL/GenBank/DDBJ whole genome shotgun (WGS) entry which is preliminary data.</text>
</comment>
<dbReference type="Pfam" id="PF01699">
    <property type="entry name" value="Na_Ca_ex"/>
    <property type="match status" value="2"/>
</dbReference>
<keyword evidence="5 8" id="KW-1133">Transmembrane helix</keyword>
<evidence type="ECO:0000313" key="11">
    <source>
        <dbReference type="Proteomes" id="UP000717696"/>
    </source>
</evidence>
<name>A0A9P9EGE0_9HYPO</name>
<keyword evidence="11" id="KW-1185">Reference proteome</keyword>
<feature type="transmembrane region" description="Helical" evidence="8">
    <location>
        <begin position="77"/>
        <end position="96"/>
    </location>
</feature>
<feature type="transmembrane region" description="Helical" evidence="8">
    <location>
        <begin position="108"/>
        <end position="128"/>
    </location>
</feature>
<evidence type="ECO:0000259" key="9">
    <source>
        <dbReference type="Pfam" id="PF01699"/>
    </source>
</evidence>
<keyword evidence="4 8" id="KW-0812">Transmembrane</keyword>
<sequence length="373" mass="40864">MPTEARKRLQRLEQVLKPASHAVFLLSFPVLGIVSGILDKSPWLVFGLNFLAILSLSRLNLRQLRRVSSMLGPLGKAFWHVILDNAILCIICIAAIQKGAASVAQSCILGSLLANILLVIGSCFLIAGIRHSESSFSTAFASKASSLMIVASTSLVVPSAMAEVHCRVDPVCEETLLRMSRTVSIALLLLFWIHLHYRLRSHRTIFNEPTVTEADNRSNMGSLLLGMFEGIHLIVVQALASKSAYFLVGVLDTISDSSFISDRVARFVLLPLAADGPFRLEAIMAANRNEMTTALSYAIGRSMNLALFATPCLVLFSWAAQFSCPMTLHFPTLETISIFLGMILVTELCRDGKSDYLEGAMCLVMYLILSFSF</sequence>
<reference evidence="10" key="1">
    <citation type="journal article" date="2021" name="Nat. Commun.">
        <title>Genetic determinants of endophytism in the Arabidopsis root mycobiome.</title>
        <authorList>
            <person name="Mesny F."/>
            <person name="Miyauchi S."/>
            <person name="Thiergart T."/>
            <person name="Pickel B."/>
            <person name="Atanasova L."/>
            <person name="Karlsson M."/>
            <person name="Huettel B."/>
            <person name="Barry K.W."/>
            <person name="Haridas S."/>
            <person name="Chen C."/>
            <person name="Bauer D."/>
            <person name="Andreopoulos W."/>
            <person name="Pangilinan J."/>
            <person name="LaButti K."/>
            <person name="Riley R."/>
            <person name="Lipzen A."/>
            <person name="Clum A."/>
            <person name="Drula E."/>
            <person name="Henrissat B."/>
            <person name="Kohler A."/>
            <person name="Grigoriev I.V."/>
            <person name="Martin F.M."/>
            <person name="Hacquard S."/>
        </authorList>
    </citation>
    <scope>NUCLEOTIDE SEQUENCE</scope>
    <source>
        <strain evidence="10">MPI-CAGE-AT-0021</strain>
    </source>
</reference>
<evidence type="ECO:0000256" key="4">
    <source>
        <dbReference type="ARBA" id="ARBA00022692"/>
    </source>
</evidence>
<feature type="transmembrane region" description="Helical" evidence="8">
    <location>
        <begin position="140"/>
        <end position="159"/>
    </location>
</feature>
<evidence type="ECO:0000256" key="6">
    <source>
        <dbReference type="ARBA" id="ARBA00023065"/>
    </source>
</evidence>
<feature type="transmembrane region" description="Helical" evidence="8">
    <location>
        <begin position="179"/>
        <end position="197"/>
    </location>
</feature>
<feature type="domain" description="Sodium/calcium exchanger membrane region" evidence="9">
    <location>
        <begin position="91"/>
        <end position="195"/>
    </location>
</feature>
<feature type="transmembrane region" description="Helical" evidence="8">
    <location>
        <begin position="21"/>
        <end position="38"/>
    </location>
</feature>
<organism evidence="10 11">
    <name type="scientific">Dactylonectria estremocensis</name>
    <dbReference type="NCBI Taxonomy" id="1079267"/>
    <lineage>
        <taxon>Eukaryota</taxon>
        <taxon>Fungi</taxon>
        <taxon>Dikarya</taxon>
        <taxon>Ascomycota</taxon>
        <taxon>Pezizomycotina</taxon>
        <taxon>Sordariomycetes</taxon>
        <taxon>Hypocreomycetidae</taxon>
        <taxon>Hypocreales</taxon>
        <taxon>Nectriaceae</taxon>
        <taxon>Dactylonectria</taxon>
    </lineage>
</organism>
<accession>A0A9P9EGE0</accession>
<evidence type="ECO:0000256" key="2">
    <source>
        <dbReference type="ARBA" id="ARBA00008170"/>
    </source>
</evidence>
<evidence type="ECO:0000256" key="5">
    <source>
        <dbReference type="ARBA" id="ARBA00022989"/>
    </source>
</evidence>
<evidence type="ECO:0000256" key="1">
    <source>
        <dbReference type="ARBA" id="ARBA00004127"/>
    </source>
</evidence>
<dbReference type="EMBL" id="JAGMUU010000015">
    <property type="protein sequence ID" value="KAH7137380.1"/>
    <property type="molecule type" value="Genomic_DNA"/>
</dbReference>